<dbReference type="AlphaFoldDB" id="I7MLA5"/>
<dbReference type="InterPro" id="IPR011078">
    <property type="entry name" value="PyrdxlP_homeostasis"/>
</dbReference>
<dbReference type="FunCoup" id="I7MLA5">
    <property type="interactions" value="213"/>
</dbReference>
<comment type="similarity">
    <text evidence="2 4">Belongs to the pyridoxal phosphate-binding protein YggS/PROSC family.</text>
</comment>
<dbReference type="SUPFAM" id="SSF51419">
    <property type="entry name" value="PLP-binding barrel"/>
    <property type="match status" value="1"/>
</dbReference>
<feature type="modified residue" description="N6-(pyridoxal phosphate)lysine" evidence="2 3">
    <location>
        <position position="36"/>
    </location>
</feature>
<dbReference type="eggNOG" id="KOG3157">
    <property type="taxonomic scope" value="Eukaryota"/>
</dbReference>
<dbReference type="HAMAP" id="MF_02087">
    <property type="entry name" value="PLP_homeostasis"/>
    <property type="match status" value="1"/>
</dbReference>
<evidence type="ECO:0000313" key="8">
    <source>
        <dbReference type="Proteomes" id="UP000009168"/>
    </source>
</evidence>
<evidence type="ECO:0000259" key="6">
    <source>
        <dbReference type="Pfam" id="PF01168"/>
    </source>
</evidence>
<evidence type="ECO:0000256" key="2">
    <source>
        <dbReference type="HAMAP-Rule" id="MF_03225"/>
    </source>
</evidence>
<dbReference type="Gene3D" id="3.20.20.10">
    <property type="entry name" value="Alanine racemase"/>
    <property type="match status" value="1"/>
</dbReference>
<dbReference type="PIRSF" id="PIRSF004848">
    <property type="entry name" value="YBL036c_PLPDEIII"/>
    <property type="match status" value="1"/>
</dbReference>
<dbReference type="PANTHER" id="PTHR10146">
    <property type="entry name" value="PROLINE SYNTHETASE CO-TRANSCRIBED BACTERIAL HOMOLOG PROTEIN"/>
    <property type="match status" value="1"/>
</dbReference>
<evidence type="ECO:0000256" key="4">
    <source>
        <dbReference type="RuleBase" id="RU004514"/>
    </source>
</evidence>
<dbReference type="Proteomes" id="UP000009168">
    <property type="component" value="Unassembled WGS sequence"/>
</dbReference>
<dbReference type="EMBL" id="GG662603">
    <property type="protein sequence ID" value="EAS01475.2"/>
    <property type="molecule type" value="Genomic_DNA"/>
</dbReference>
<proteinExistence type="inferred from homology"/>
<sequence length="265" mass="29934">METAIAKSLKQVIDKVNSAIKNSTKTSRCTIVGASKTKPLELLQQAYDAGLRHFGENYVDEIVTKAPKLPQDIKWHYIGHLQTNKIKQVLVPNLYMLETIDSIKLATKVNKECQKLSKKLKVLIQVKTSTEDTKSGVSTEDAPALVEFIMTQCPNLEFSGLMTIGYEGDENAFIQLYDLKIEICEKFKLNKDEIELSMGMSQDFEKAILYGSTNVRIGTTIFGAREYPMKAQCKEEHIDVAETKQNEQQSQKKETETQQEGKKSE</sequence>
<dbReference type="GeneID" id="7828811"/>
<dbReference type="OrthoDB" id="10264196at2759"/>
<keyword evidence="1 2" id="KW-0663">Pyridoxal phosphate</keyword>
<protein>
    <recommendedName>
        <fullName evidence="2">Pyridoxal phosphate homeostasis protein</fullName>
        <shortName evidence="2">PLP homeostasis protein</shortName>
    </recommendedName>
</protein>
<dbReference type="InParanoid" id="I7MLA5"/>
<dbReference type="GO" id="GO:0030170">
    <property type="term" value="F:pyridoxal phosphate binding"/>
    <property type="evidence" value="ECO:0007669"/>
    <property type="project" value="UniProtKB-UniRule"/>
</dbReference>
<evidence type="ECO:0000256" key="1">
    <source>
        <dbReference type="ARBA" id="ARBA00022898"/>
    </source>
</evidence>
<dbReference type="STRING" id="312017.I7MLA5"/>
<gene>
    <name evidence="7" type="ORF">TTHERM_00151890</name>
</gene>
<dbReference type="RefSeq" id="XP_001021721.2">
    <property type="nucleotide sequence ID" value="XM_001021721.2"/>
</dbReference>
<organism evidence="7 8">
    <name type="scientific">Tetrahymena thermophila (strain SB210)</name>
    <dbReference type="NCBI Taxonomy" id="312017"/>
    <lineage>
        <taxon>Eukaryota</taxon>
        <taxon>Sar</taxon>
        <taxon>Alveolata</taxon>
        <taxon>Ciliophora</taxon>
        <taxon>Intramacronucleata</taxon>
        <taxon>Oligohymenophorea</taxon>
        <taxon>Hymenostomatida</taxon>
        <taxon>Tetrahymenina</taxon>
        <taxon>Tetrahymenidae</taxon>
        <taxon>Tetrahymena</taxon>
    </lineage>
</organism>
<dbReference type="InterPro" id="IPR029066">
    <property type="entry name" value="PLP-binding_barrel"/>
</dbReference>
<dbReference type="InterPro" id="IPR001608">
    <property type="entry name" value="Ala_racemase_N"/>
</dbReference>
<dbReference type="CDD" id="cd06822">
    <property type="entry name" value="PLPDE_III_YBL036c_euk"/>
    <property type="match status" value="1"/>
</dbReference>
<feature type="region of interest" description="Disordered" evidence="5">
    <location>
        <begin position="238"/>
        <end position="265"/>
    </location>
</feature>
<accession>I7MLA5</accession>
<dbReference type="KEGG" id="tet:TTHERM_00151890"/>
<name>I7MLA5_TETTS</name>
<keyword evidence="8" id="KW-1185">Reference proteome</keyword>
<evidence type="ECO:0000313" key="7">
    <source>
        <dbReference type="EMBL" id="EAS01475.2"/>
    </source>
</evidence>
<dbReference type="NCBIfam" id="TIGR00044">
    <property type="entry name" value="YggS family pyridoxal phosphate-dependent enzyme"/>
    <property type="match status" value="1"/>
</dbReference>
<dbReference type="FunFam" id="3.20.20.10:FF:000018">
    <property type="entry name" value="Pyridoxal phosphate homeostasis protein"/>
    <property type="match status" value="1"/>
</dbReference>
<feature type="domain" description="Alanine racemase N-terminal" evidence="6">
    <location>
        <begin position="40"/>
        <end position="225"/>
    </location>
</feature>
<comment type="cofactor">
    <cofactor evidence="3">
        <name>pyridoxal 5'-phosphate</name>
        <dbReference type="ChEBI" id="CHEBI:597326"/>
    </cofactor>
</comment>
<dbReference type="PANTHER" id="PTHR10146:SF14">
    <property type="entry name" value="PYRIDOXAL PHOSPHATE HOMEOSTASIS PROTEIN"/>
    <property type="match status" value="1"/>
</dbReference>
<reference evidence="8" key="1">
    <citation type="journal article" date="2006" name="PLoS Biol.">
        <title>Macronuclear genome sequence of the ciliate Tetrahymena thermophila, a model eukaryote.</title>
        <authorList>
            <person name="Eisen J.A."/>
            <person name="Coyne R.S."/>
            <person name="Wu M."/>
            <person name="Wu D."/>
            <person name="Thiagarajan M."/>
            <person name="Wortman J.R."/>
            <person name="Badger J.H."/>
            <person name="Ren Q."/>
            <person name="Amedeo P."/>
            <person name="Jones K.M."/>
            <person name="Tallon L.J."/>
            <person name="Delcher A.L."/>
            <person name="Salzberg S.L."/>
            <person name="Silva J.C."/>
            <person name="Haas B.J."/>
            <person name="Majoros W.H."/>
            <person name="Farzad M."/>
            <person name="Carlton J.M."/>
            <person name="Smith R.K. Jr."/>
            <person name="Garg J."/>
            <person name="Pearlman R.E."/>
            <person name="Karrer K.M."/>
            <person name="Sun L."/>
            <person name="Manning G."/>
            <person name="Elde N.C."/>
            <person name="Turkewitz A.P."/>
            <person name="Asai D.J."/>
            <person name="Wilkes D.E."/>
            <person name="Wang Y."/>
            <person name="Cai H."/>
            <person name="Collins K."/>
            <person name="Stewart B.A."/>
            <person name="Lee S.R."/>
            <person name="Wilamowska K."/>
            <person name="Weinberg Z."/>
            <person name="Ruzzo W.L."/>
            <person name="Wloga D."/>
            <person name="Gaertig J."/>
            <person name="Frankel J."/>
            <person name="Tsao C.-C."/>
            <person name="Gorovsky M.A."/>
            <person name="Keeling P.J."/>
            <person name="Waller R.F."/>
            <person name="Patron N.J."/>
            <person name="Cherry J.M."/>
            <person name="Stover N.A."/>
            <person name="Krieger C.J."/>
            <person name="del Toro C."/>
            <person name="Ryder H.F."/>
            <person name="Williamson S.C."/>
            <person name="Barbeau R.A."/>
            <person name="Hamilton E.P."/>
            <person name="Orias E."/>
        </authorList>
    </citation>
    <scope>NUCLEOTIDE SEQUENCE [LARGE SCALE GENOMIC DNA]</scope>
    <source>
        <strain evidence="8">SB210</strain>
    </source>
</reference>
<evidence type="ECO:0000256" key="3">
    <source>
        <dbReference type="PIRSR" id="PIRSR004848-1"/>
    </source>
</evidence>
<dbReference type="Pfam" id="PF01168">
    <property type="entry name" value="Ala_racemase_N"/>
    <property type="match status" value="1"/>
</dbReference>
<evidence type="ECO:0000256" key="5">
    <source>
        <dbReference type="SAM" id="MobiDB-lite"/>
    </source>
</evidence>
<comment type="function">
    <text evidence="2">Pyridoxal 5'-phosphate (PLP)-binding protein, which may be involved in intracellular homeostatic regulation of pyridoxal 5'-phosphate (PLP), the active form of vitamin B6.</text>
</comment>